<proteinExistence type="predicted"/>
<feature type="compositionally biased region" description="Low complexity" evidence="1">
    <location>
        <begin position="485"/>
        <end position="500"/>
    </location>
</feature>
<feature type="compositionally biased region" description="Acidic residues" evidence="1">
    <location>
        <begin position="524"/>
        <end position="539"/>
    </location>
</feature>
<dbReference type="Proteomes" id="UP001320245">
    <property type="component" value="Unassembled WGS sequence"/>
</dbReference>
<feature type="region of interest" description="Disordered" evidence="1">
    <location>
        <begin position="468"/>
        <end position="545"/>
    </location>
</feature>
<feature type="compositionally biased region" description="Pro residues" evidence="1">
    <location>
        <begin position="328"/>
        <end position="347"/>
    </location>
</feature>
<keyword evidence="3" id="KW-1185">Reference proteome</keyword>
<reference evidence="2 3" key="1">
    <citation type="journal article" date="2023" name="PLoS ONE">
        <title>Cytospora paraplurivora sp. nov. isolated from orchards with fruit tree decline syndrome in Ontario, Canada.</title>
        <authorList>
            <person name="Ilyukhin E."/>
            <person name="Nguyen H.D.T."/>
            <person name="Castle A.J."/>
            <person name="Ellouze W."/>
        </authorList>
    </citation>
    <scope>NUCLEOTIDE SEQUENCE [LARGE SCALE GENOMIC DNA]</scope>
    <source>
        <strain evidence="2 3">FDS-564</strain>
    </source>
</reference>
<accession>A0AAN9U6V6</accession>
<feature type="region of interest" description="Disordered" evidence="1">
    <location>
        <begin position="1"/>
        <end position="34"/>
    </location>
</feature>
<evidence type="ECO:0000313" key="3">
    <source>
        <dbReference type="Proteomes" id="UP001320245"/>
    </source>
</evidence>
<evidence type="ECO:0000313" key="2">
    <source>
        <dbReference type="EMBL" id="KAK7741027.1"/>
    </source>
</evidence>
<dbReference type="EMBL" id="JAJSPL020000018">
    <property type="protein sequence ID" value="KAK7741027.1"/>
    <property type="molecule type" value="Genomic_DNA"/>
</dbReference>
<organism evidence="2 3">
    <name type="scientific">Cytospora paraplurivora</name>
    <dbReference type="NCBI Taxonomy" id="2898453"/>
    <lineage>
        <taxon>Eukaryota</taxon>
        <taxon>Fungi</taxon>
        <taxon>Dikarya</taxon>
        <taxon>Ascomycota</taxon>
        <taxon>Pezizomycotina</taxon>
        <taxon>Sordariomycetes</taxon>
        <taxon>Sordariomycetidae</taxon>
        <taxon>Diaporthales</taxon>
        <taxon>Cytosporaceae</taxon>
        <taxon>Cytospora</taxon>
    </lineage>
</organism>
<protein>
    <recommendedName>
        <fullName evidence="4">DNA (cytosine-5)-methyltransferase 1 replication foci domain-containing protein</fullName>
    </recommendedName>
</protein>
<evidence type="ECO:0008006" key="4">
    <source>
        <dbReference type="Google" id="ProtNLM"/>
    </source>
</evidence>
<name>A0AAN9U6V6_9PEZI</name>
<feature type="region of interest" description="Disordered" evidence="1">
    <location>
        <begin position="272"/>
        <end position="358"/>
    </location>
</feature>
<feature type="compositionally biased region" description="Basic and acidic residues" evidence="1">
    <location>
        <begin position="511"/>
        <end position="523"/>
    </location>
</feature>
<comment type="caution">
    <text evidence="2">The sequence shown here is derived from an EMBL/GenBank/DDBJ whole genome shotgun (WGS) entry which is preliminary data.</text>
</comment>
<sequence length="660" mass="73813">MAGGRPGRPPGRPRGSGRPRGPGRPPGRPRRYSNSTVASVDLAHISYLQETSVLKPTKITNSDHWPCIVLKEAVVYRRSKDGQLIIANVCNVDLEGPFVIRGQLDIELEQMHLLRNYSYRSAYVEIPISHSYSIGCGEEGQDEDPIWPVAWASGEAGWYEINPAPEYEAMYETVCEGITLYYTIFDTYHKEHNRLPKAKKHKAYQMSIERLLLKYAVAIGDGVTLSEAQKRCEKHAPFLLGHFEKEPDITWNSTSFKKWMTVSHGDLVRQLEEAKKKPPPPPPADSPESEEPSNDSSIDLPLHISTETDRGRRSRSRASKTSEEKDLPPAPHTKTPIPPPALPPVRPAPTAASPLPQVGAITSTTNQDAVQFLKDVLEEILAEAGGEPSKATESRVHSQMNLKCSIKAYRAAKDITHFYATPLVASLPSKWYDSPFFKWLKSARDQPWKPEILTKDEVPGQCKRRIKTGKVMQRTRQSSVGSMVPPRAGGLRPGPAAKRPAVFDDEDTDDERARKAVKTQHESEEAEEDDDDEDEEAELSETAPDVLTETVRVVVRSEKIPTMLPSGPNGTWKCEELGCSYIVRSAEEDEGKDLIARHYLEHSTRTDKLDLALEEGTRGHMPINHLLEKIRSLGERSQKKEQGQVDGIEVPRPLKRRLIA</sequence>
<dbReference type="AlphaFoldDB" id="A0AAN9U6V6"/>
<evidence type="ECO:0000256" key="1">
    <source>
        <dbReference type="SAM" id="MobiDB-lite"/>
    </source>
</evidence>
<gene>
    <name evidence="2" type="ORF">SLS53_005091</name>
</gene>